<keyword evidence="2" id="KW-1185">Reference proteome</keyword>
<sequence length="143" mass="15916">MLTLRDRIPDTIDPAVYLADARATLPTGIEQLRSPEYLQALNLISMTALETNDMASLQAYTTPQSPSKASAMEIDGRWPYHLSSGKSVDDYFGIHTDSGYTVWLSCLERQAAVTYLTSFGDDRSKAIEAKWLEGGNLFPDLHR</sequence>
<organism evidence="1 2">
    <name type="scientific">Aspergillus calidoustus</name>
    <dbReference type="NCBI Taxonomy" id="454130"/>
    <lineage>
        <taxon>Eukaryota</taxon>
        <taxon>Fungi</taxon>
        <taxon>Dikarya</taxon>
        <taxon>Ascomycota</taxon>
        <taxon>Pezizomycotina</taxon>
        <taxon>Eurotiomycetes</taxon>
        <taxon>Eurotiomycetidae</taxon>
        <taxon>Eurotiales</taxon>
        <taxon>Aspergillaceae</taxon>
        <taxon>Aspergillus</taxon>
        <taxon>Aspergillus subgen. Nidulantes</taxon>
    </lineage>
</organism>
<evidence type="ECO:0000313" key="2">
    <source>
        <dbReference type="Proteomes" id="UP000054771"/>
    </source>
</evidence>
<name>A0A0U5GCX5_ASPCI</name>
<dbReference type="Proteomes" id="UP000054771">
    <property type="component" value="Unassembled WGS sequence"/>
</dbReference>
<dbReference type="AlphaFoldDB" id="A0A0U5GCX5"/>
<evidence type="ECO:0000313" key="1">
    <source>
        <dbReference type="EMBL" id="CEL08456.1"/>
    </source>
</evidence>
<protein>
    <submittedName>
        <fullName evidence="1">Uncharacterized protein</fullName>
    </submittedName>
</protein>
<proteinExistence type="predicted"/>
<dbReference type="OrthoDB" id="3362851at2759"/>
<reference evidence="2" key="1">
    <citation type="journal article" date="2016" name="Genome Announc.">
        <title>Draft genome sequences of fungus Aspergillus calidoustus.</title>
        <authorList>
            <person name="Horn F."/>
            <person name="Linde J."/>
            <person name="Mattern D.J."/>
            <person name="Walther G."/>
            <person name="Guthke R."/>
            <person name="Scherlach K."/>
            <person name="Martin K."/>
            <person name="Brakhage A.A."/>
            <person name="Petzke L."/>
            <person name="Valiante V."/>
        </authorList>
    </citation>
    <scope>NUCLEOTIDE SEQUENCE [LARGE SCALE GENOMIC DNA]</scope>
    <source>
        <strain evidence="2">SF006504</strain>
    </source>
</reference>
<dbReference type="EMBL" id="CDMC01000011">
    <property type="protein sequence ID" value="CEL08456.1"/>
    <property type="molecule type" value="Genomic_DNA"/>
</dbReference>
<gene>
    <name evidence="1" type="ORF">ASPCAL11606</name>
</gene>
<accession>A0A0U5GCX5</accession>